<keyword evidence="2" id="KW-0732">Signal</keyword>
<evidence type="ECO:0000313" key="4">
    <source>
        <dbReference type="Proteomes" id="UP000252405"/>
    </source>
</evidence>
<dbReference type="RefSeq" id="WP_114479659.1">
    <property type="nucleotide sequence ID" value="NZ_QPII01000010.1"/>
</dbReference>
<comment type="caution">
    <text evidence="3">The sequence shown here is derived from an EMBL/GenBank/DDBJ whole genome shotgun (WGS) entry which is preliminary data.</text>
</comment>
<feature type="compositionally biased region" description="Acidic residues" evidence="1">
    <location>
        <begin position="171"/>
        <end position="181"/>
    </location>
</feature>
<accession>A0A368TUS6</accession>
<feature type="region of interest" description="Disordered" evidence="1">
    <location>
        <begin position="27"/>
        <end position="181"/>
    </location>
</feature>
<feature type="compositionally biased region" description="Low complexity" evidence="1">
    <location>
        <begin position="58"/>
        <end position="75"/>
    </location>
</feature>
<keyword evidence="4" id="KW-1185">Reference proteome</keyword>
<evidence type="ECO:0000256" key="2">
    <source>
        <dbReference type="SAM" id="SignalP"/>
    </source>
</evidence>
<gene>
    <name evidence="3" type="ORF">DU505_14265</name>
</gene>
<feature type="signal peptide" evidence="2">
    <location>
        <begin position="1"/>
        <end position="27"/>
    </location>
</feature>
<evidence type="ECO:0000256" key="1">
    <source>
        <dbReference type="SAM" id="MobiDB-lite"/>
    </source>
</evidence>
<feature type="compositionally biased region" description="Low complexity" evidence="1">
    <location>
        <begin position="28"/>
        <end position="38"/>
    </location>
</feature>
<feature type="compositionally biased region" description="Low complexity" evidence="1">
    <location>
        <begin position="102"/>
        <end position="122"/>
    </location>
</feature>
<dbReference type="AlphaFoldDB" id="A0A368TUS6"/>
<feature type="compositionally biased region" description="Polar residues" evidence="1">
    <location>
        <begin position="39"/>
        <end position="49"/>
    </location>
</feature>
<dbReference type="EMBL" id="QPII01000010">
    <property type="protein sequence ID" value="RCV88444.1"/>
    <property type="molecule type" value="Genomic_DNA"/>
</dbReference>
<dbReference type="Proteomes" id="UP000252405">
    <property type="component" value="Unassembled WGS sequence"/>
</dbReference>
<protein>
    <submittedName>
        <fullName evidence="3">Uncharacterized protein</fullName>
    </submittedName>
</protein>
<name>A0A368TUS6_9GAMM</name>
<feature type="compositionally biased region" description="Polar residues" evidence="1">
    <location>
        <begin position="126"/>
        <end position="137"/>
    </location>
</feature>
<sequence>MMSKEFLKHLGILGITVGLTASPLVMAQQTQQDPAGQQESGQAFDSEQGTEAAPAREAAPGVDPGDPAAPGIDPASPEDPGMQGTEADSDGPWTDESPAREAAPGVDPGDPAAPGIDPASPGVETSPGNETQTSPQTEAAPGAAMPDDHPAGAEGEAGFGEGAEPVPGSDAEQDEWEQDDY</sequence>
<organism evidence="3 4">
    <name type="scientific">Billgrantia montanilacus</name>
    <dbReference type="NCBI Taxonomy" id="2282305"/>
    <lineage>
        <taxon>Bacteria</taxon>
        <taxon>Pseudomonadati</taxon>
        <taxon>Pseudomonadota</taxon>
        <taxon>Gammaproteobacteria</taxon>
        <taxon>Oceanospirillales</taxon>
        <taxon>Halomonadaceae</taxon>
        <taxon>Billgrantia</taxon>
    </lineage>
</organism>
<feature type="chain" id="PRO_5016695424" evidence="2">
    <location>
        <begin position="28"/>
        <end position="181"/>
    </location>
</feature>
<evidence type="ECO:0000313" key="3">
    <source>
        <dbReference type="EMBL" id="RCV88444.1"/>
    </source>
</evidence>
<reference evidence="3 4" key="1">
    <citation type="submission" date="2018-07" db="EMBL/GenBank/DDBJ databases">
        <title>Halomonas montanilacus sp. nov., isolated from Lake Pengyan on Tibetan Plateau.</title>
        <authorList>
            <person name="Lu H."/>
            <person name="Xing P."/>
            <person name="Wu Q."/>
        </authorList>
    </citation>
    <scope>NUCLEOTIDE SEQUENCE [LARGE SCALE GENOMIC DNA]</scope>
    <source>
        <strain evidence="3 4">PYC7W</strain>
    </source>
</reference>
<proteinExistence type="predicted"/>